<dbReference type="InterPro" id="IPR024079">
    <property type="entry name" value="MetalloPept_cat_dom_sf"/>
</dbReference>
<dbReference type="InterPro" id="IPR008753">
    <property type="entry name" value="Peptidase_M13_N"/>
</dbReference>
<dbReference type="Pfam" id="PF05649">
    <property type="entry name" value="Peptidase_M13_N"/>
    <property type="match status" value="1"/>
</dbReference>
<evidence type="ECO:0000313" key="11">
    <source>
        <dbReference type="EMBL" id="TFD89889.1"/>
    </source>
</evidence>
<dbReference type="EMBL" id="SOHN01000008">
    <property type="protein sequence ID" value="TFD89889.1"/>
    <property type="molecule type" value="Genomic_DNA"/>
</dbReference>
<dbReference type="PRINTS" id="PR00786">
    <property type="entry name" value="NEPRILYSIN"/>
</dbReference>
<dbReference type="AlphaFoldDB" id="A0A4R9BRZ7"/>
<keyword evidence="5" id="KW-0378">Hydrolase</keyword>
<feature type="domain" description="Peptidase M13 C-terminal" evidence="9">
    <location>
        <begin position="448"/>
        <end position="651"/>
    </location>
</feature>
<proteinExistence type="inferred from homology"/>
<dbReference type="SUPFAM" id="SSF55486">
    <property type="entry name" value="Metalloproteases ('zincins'), catalytic domain"/>
    <property type="match status" value="1"/>
</dbReference>
<keyword evidence="4" id="KW-0479">Metal-binding</keyword>
<evidence type="ECO:0000256" key="4">
    <source>
        <dbReference type="ARBA" id="ARBA00022723"/>
    </source>
</evidence>
<keyword evidence="3" id="KW-0645">Protease</keyword>
<dbReference type="Gene3D" id="1.10.1380.10">
    <property type="entry name" value="Neutral endopeptidase , domain2"/>
    <property type="match status" value="1"/>
</dbReference>
<evidence type="ECO:0000256" key="7">
    <source>
        <dbReference type="ARBA" id="ARBA00023049"/>
    </source>
</evidence>
<dbReference type="GO" id="GO:0046872">
    <property type="term" value="F:metal ion binding"/>
    <property type="evidence" value="ECO:0007669"/>
    <property type="project" value="UniProtKB-KW"/>
</dbReference>
<evidence type="ECO:0000256" key="6">
    <source>
        <dbReference type="ARBA" id="ARBA00022833"/>
    </source>
</evidence>
<dbReference type="PANTHER" id="PTHR11733">
    <property type="entry name" value="ZINC METALLOPROTEASE FAMILY M13 NEPRILYSIN-RELATED"/>
    <property type="match status" value="1"/>
</dbReference>
<keyword evidence="12" id="KW-1185">Reference proteome</keyword>
<organism evidence="11 12">
    <name type="scientific">Cryobacterium serini</name>
    <dbReference type="NCBI Taxonomy" id="1259201"/>
    <lineage>
        <taxon>Bacteria</taxon>
        <taxon>Bacillati</taxon>
        <taxon>Actinomycetota</taxon>
        <taxon>Actinomycetes</taxon>
        <taxon>Micrococcales</taxon>
        <taxon>Microbacteriaceae</taxon>
        <taxon>Cryobacterium</taxon>
    </lineage>
</organism>
<dbReference type="PROSITE" id="PS51885">
    <property type="entry name" value="NEPRILYSIN"/>
    <property type="match status" value="1"/>
</dbReference>
<evidence type="ECO:0000256" key="3">
    <source>
        <dbReference type="ARBA" id="ARBA00022670"/>
    </source>
</evidence>
<feature type="region of interest" description="Disordered" evidence="8">
    <location>
        <begin position="1"/>
        <end position="21"/>
    </location>
</feature>
<reference evidence="11 12" key="1">
    <citation type="submission" date="2019-03" db="EMBL/GenBank/DDBJ databases">
        <title>Genomics of glacier-inhabiting Cryobacterium strains.</title>
        <authorList>
            <person name="Liu Q."/>
            <person name="Xin Y.-H."/>
        </authorList>
    </citation>
    <scope>NUCLEOTIDE SEQUENCE [LARGE SCALE GENOMIC DNA]</scope>
    <source>
        <strain evidence="11 12">Sr54</strain>
    </source>
</reference>
<dbReference type="GO" id="GO:0005886">
    <property type="term" value="C:plasma membrane"/>
    <property type="evidence" value="ECO:0007669"/>
    <property type="project" value="TreeGrafter"/>
</dbReference>
<dbReference type="RefSeq" id="WP_134527825.1">
    <property type="nucleotide sequence ID" value="NZ_SOHN01000008.1"/>
</dbReference>
<dbReference type="Proteomes" id="UP000297626">
    <property type="component" value="Unassembled WGS sequence"/>
</dbReference>
<comment type="cofactor">
    <cofactor evidence="1">
        <name>Zn(2+)</name>
        <dbReference type="ChEBI" id="CHEBI:29105"/>
    </cofactor>
</comment>
<dbReference type="GO" id="GO:0016485">
    <property type="term" value="P:protein processing"/>
    <property type="evidence" value="ECO:0007669"/>
    <property type="project" value="TreeGrafter"/>
</dbReference>
<evidence type="ECO:0000256" key="1">
    <source>
        <dbReference type="ARBA" id="ARBA00001947"/>
    </source>
</evidence>
<evidence type="ECO:0000256" key="5">
    <source>
        <dbReference type="ARBA" id="ARBA00022801"/>
    </source>
</evidence>
<protein>
    <submittedName>
        <fullName evidence="11">Peptidase M13</fullName>
    </submittedName>
</protein>
<dbReference type="GO" id="GO:0004222">
    <property type="term" value="F:metalloendopeptidase activity"/>
    <property type="evidence" value="ECO:0007669"/>
    <property type="project" value="InterPro"/>
</dbReference>
<feature type="domain" description="Peptidase M13 N-terminal" evidence="10">
    <location>
        <begin position="21"/>
        <end position="396"/>
    </location>
</feature>
<dbReference type="Pfam" id="PF01431">
    <property type="entry name" value="Peptidase_M13"/>
    <property type="match status" value="1"/>
</dbReference>
<evidence type="ECO:0000313" key="12">
    <source>
        <dbReference type="Proteomes" id="UP000297626"/>
    </source>
</evidence>
<keyword evidence="6" id="KW-0862">Zinc</keyword>
<comment type="caution">
    <text evidence="11">The sequence shown here is derived from an EMBL/GenBank/DDBJ whole genome shotgun (WGS) entry which is preliminary data.</text>
</comment>
<sequence>MTELATASGINQNELDPEVRPQDDLFRHVNGKWIARSEIPADKARWGSFMMLAEDAEKAVREIIVEAQTAPAGSLERKFGDLYTSFLDEERIEALGATPLHNDLKAVDAVTSISELLSTLGRLERGGVAGAFHLYVDNDPGNPERYLVFIAQGGIGLPDESYYREEKFAEIRTKYQQFLERMFTLAGFAGAAERAARVFDLETELASHHWDKVATRDSEKTYNLRTWGQVSALAAGADVDLWLTGLDAPAGAFEEVVVREPSYISGLATALSDDRLESWQDWLRWQVIRSSAAYLSGEFVEANFDFYGRTLSGTPQLRDRWKRGVSLVEGALGEAVGRIYVERHFKPSAKKSMDVLVANLVQAYENSISTLDWMTEETRTRALEKLRKFTPKIGYPVKWRDYSSLEIAADDLISNVKAAGEFEFQRELGKIGEPLDRDEWFMTPQTINAYYNPGFNEIVFPAAILQFPFFDDARDPAANYGAIGAVIGHEIGHGFDDQGSKYDGDGRLTDWWTAEDKAAFELRTSALIAQFEGLTPQAIPGHTVNGALTIGENIGDLGGLSIAWKAYLLSLNGEDSPVIDGLTGQMRFFLSWAQAWQMKLRDAEAIRLLAIDPHSPNEFRCNQIVSNIPAFYEAFQVGETDALYLAPEQRVTIW</sequence>
<dbReference type="Gene3D" id="3.40.390.10">
    <property type="entry name" value="Collagenase (Catalytic Domain)"/>
    <property type="match status" value="1"/>
</dbReference>
<comment type="similarity">
    <text evidence="2">Belongs to the peptidase M13 family.</text>
</comment>
<accession>A0A4R9BRZ7</accession>
<dbReference type="PANTHER" id="PTHR11733:SF167">
    <property type="entry name" value="FI17812P1-RELATED"/>
    <property type="match status" value="1"/>
</dbReference>
<dbReference type="InterPro" id="IPR000718">
    <property type="entry name" value="Peptidase_M13"/>
</dbReference>
<name>A0A4R9BRZ7_9MICO</name>
<evidence type="ECO:0000256" key="8">
    <source>
        <dbReference type="SAM" id="MobiDB-lite"/>
    </source>
</evidence>
<dbReference type="InterPro" id="IPR042089">
    <property type="entry name" value="Peptidase_M13_dom_2"/>
</dbReference>
<evidence type="ECO:0000259" key="10">
    <source>
        <dbReference type="Pfam" id="PF05649"/>
    </source>
</evidence>
<dbReference type="InterPro" id="IPR018497">
    <property type="entry name" value="Peptidase_M13_C"/>
</dbReference>
<dbReference type="CDD" id="cd08662">
    <property type="entry name" value="M13"/>
    <property type="match status" value="1"/>
</dbReference>
<keyword evidence="7" id="KW-0482">Metalloprotease</keyword>
<evidence type="ECO:0000259" key="9">
    <source>
        <dbReference type="Pfam" id="PF01431"/>
    </source>
</evidence>
<evidence type="ECO:0000256" key="2">
    <source>
        <dbReference type="ARBA" id="ARBA00007357"/>
    </source>
</evidence>
<gene>
    <name evidence="11" type="ORF">E3T51_04040</name>
</gene>